<feature type="transmembrane region" description="Helical" evidence="2">
    <location>
        <begin position="12"/>
        <end position="38"/>
    </location>
</feature>
<keyword evidence="5" id="KW-1185">Reference proteome</keyword>
<gene>
    <name evidence="4" type="ORF">SAMN05216388_100638</name>
</gene>
<feature type="region of interest" description="Disordered" evidence="1">
    <location>
        <begin position="88"/>
        <end position="131"/>
    </location>
</feature>
<keyword evidence="4" id="KW-0969">Cilium</keyword>
<proteinExistence type="predicted"/>
<dbReference type="RefSeq" id="WP_092659027.1">
    <property type="nucleotide sequence ID" value="NZ_FOCX01000006.1"/>
</dbReference>
<dbReference type="Pfam" id="PF07790">
    <property type="entry name" value="Pilin_N"/>
    <property type="match status" value="1"/>
</dbReference>
<keyword evidence="2" id="KW-0472">Membrane</keyword>
<reference evidence="5" key="1">
    <citation type="submission" date="2016-10" db="EMBL/GenBank/DDBJ databases">
        <authorList>
            <person name="Varghese N."/>
            <person name="Submissions S."/>
        </authorList>
    </citation>
    <scope>NUCLEOTIDE SEQUENCE [LARGE SCALE GENOMIC DNA]</scope>
    <source>
        <strain evidence="5">IBRC-M 10043</strain>
    </source>
</reference>
<evidence type="ECO:0000313" key="4">
    <source>
        <dbReference type="EMBL" id="SEN91345.1"/>
    </source>
</evidence>
<evidence type="ECO:0000259" key="3">
    <source>
        <dbReference type="Pfam" id="PF07790"/>
    </source>
</evidence>
<keyword evidence="4" id="KW-0282">Flagellum</keyword>
<dbReference type="AlphaFoldDB" id="A0A1H8KET3"/>
<dbReference type="PANTHER" id="PTHR38138">
    <property type="entry name" value="VNG6441H"/>
    <property type="match status" value="1"/>
</dbReference>
<keyword evidence="2" id="KW-0812">Transmembrane</keyword>
<dbReference type="OrthoDB" id="118020at2157"/>
<dbReference type="InterPro" id="IPR012859">
    <property type="entry name" value="Pilin_N_archaeal"/>
</dbReference>
<feature type="compositionally biased region" description="Polar residues" evidence="1">
    <location>
        <begin position="109"/>
        <end position="131"/>
    </location>
</feature>
<protein>
    <submittedName>
        <fullName evidence="4">Flagellin N-terminal-like domain-containing protein</fullName>
    </submittedName>
</protein>
<dbReference type="PANTHER" id="PTHR38138:SF1">
    <property type="entry name" value="ARCHAEAL TYPE IV PILIN N-TERMINAL DOMAIN-CONTAINING PROTEIN"/>
    <property type="match status" value="1"/>
</dbReference>
<feature type="domain" description="Archaeal Type IV pilin N-terminal" evidence="3">
    <location>
        <begin position="11"/>
        <end position="86"/>
    </location>
</feature>
<evidence type="ECO:0000313" key="5">
    <source>
        <dbReference type="Proteomes" id="UP000198775"/>
    </source>
</evidence>
<accession>A0A1H8KET3</accession>
<name>A0A1H8KET3_9EURY</name>
<evidence type="ECO:0000256" key="1">
    <source>
        <dbReference type="SAM" id="MobiDB-lite"/>
    </source>
</evidence>
<sequence length="179" mass="18906">MQVRQLLQEDDAVSPVIGVILMVAITVILAAVIASFVLGLGGSQQQTPQASFSWEYNNDSNSDVTEGIVEVSHDGGDSIKHNELVFRGNGFTDPFDQDPDTPDGVDASDQPSTEYPQLVDSGQNWDAKNASGNIGDTSAVVGGNTITIGAESDFEFTLVWEPQEGDTSATLSEKTGPDA</sequence>
<keyword evidence="4" id="KW-0966">Cell projection</keyword>
<dbReference type="EMBL" id="FOCX01000006">
    <property type="protein sequence ID" value="SEN91345.1"/>
    <property type="molecule type" value="Genomic_DNA"/>
</dbReference>
<evidence type="ECO:0000256" key="2">
    <source>
        <dbReference type="SAM" id="Phobius"/>
    </source>
</evidence>
<organism evidence="4 5">
    <name type="scientific">Halorientalis persicus</name>
    <dbReference type="NCBI Taxonomy" id="1367881"/>
    <lineage>
        <taxon>Archaea</taxon>
        <taxon>Methanobacteriati</taxon>
        <taxon>Methanobacteriota</taxon>
        <taxon>Stenosarchaea group</taxon>
        <taxon>Halobacteria</taxon>
        <taxon>Halobacteriales</taxon>
        <taxon>Haloarculaceae</taxon>
        <taxon>Halorientalis</taxon>
    </lineage>
</organism>
<dbReference type="InterPro" id="IPR013373">
    <property type="entry name" value="Flagellin/pilin_N_arc"/>
</dbReference>
<dbReference type="Proteomes" id="UP000198775">
    <property type="component" value="Unassembled WGS sequence"/>
</dbReference>
<dbReference type="NCBIfam" id="TIGR02537">
    <property type="entry name" value="arch_flag_Nterm"/>
    <property type="match status" value="1"/>
</dbReference>
<keyword evidence="2" id="KW-1133">Transmembrane helix</keyword>